<dbReference type="SUPFAM" id="SSF53474">
    <property type="entry name" value="alpha/beta-Hydrolases"/>
    <property type="match status" value="1"/>
</dbReference>
<gene>
    <name evidence="1" type="ORF">EG028_08870</name>
</gene>
<evidence type="ECO:0000313" key="2">
    <source>
        <dbReference type="Proteomes" id="UP000279089"/>
    </source>
</evidence>
<evidence type="ECO:0000313" key="1">
    <source>
        <dbReference type="EMBL" id="RPD41421.1"/>
    </source>
</evidence>
<reference evidence="2" key="1">
    <citation type="submission" date="2018-11" db="EMBL/GenBank/DDBJ databases">
        <title>Chitinophaga lutea sp.nov., isolate from arsenic contaminated soil.</title>
        <authorList>
            <person name="Zong Y."/>
        </authorList>
    </citation>
    <scope>NUCLEOTIDE SEQUENCE [LARGE SCALE GENOMIC DNA]</scope>
    <source>
        <strain evidence="2">YLT18</strain>
    </source>
</reference>
<dbReference type="SUPFAM" id="SSF81901">
    <property type="entry name" value="HCP-like"/>
    <property type="match status" value="1"/>
</dbReference>
<dbReference type="InterPro" id="IPR011990">
    <property type="entry name" value="TPR-like_helical_dom_sf"/>
</dbReference>
<organism evidence="1 2">
    <name type="scientific">Chitinophaga barathri</name>
    <dbReference type="NCBI Taxonomy" id="1647451"/>
    <lineage>
        <taxon>Bacteria</taxon>
        <taxon>Pseudomonadati</taxon>
        <taxon>Bacteroidota</taxon>
        <taxon>Chitinophagia</taxon>
        <taxon>Chitinophagales</taxon>
        <taxon>Chitinophagaceae</taxon>
        <taxon>Chitinophaga</taxon>
    </lineage>
</organism>
<dbReference type="OrthoDB" id="9784036at2"/>
<name>A0A3N4MCJ4_9BACT</name>
<dbReference type="Proteomes" id="UP000279089">
    <property type="component" value="Unassembled WGS sequence"/>
</dbReference>
<evidence type="ECO:0008006" key="3">
    <source>
        <dbReference type="Google" id="ProtNLM"/>
    </source>
</evidence>
<dbReference type="Gene3D" id="1.25.40.10">
    <property type="entry name" value="Tetratricopeptide repeat domain"/>
    <property type="match status" value="1"/>
</dbReference>
<comment type="caution">
    <text evidence="1">The sequence shown here is derived from an EMBL/GenBank/DDBJ whole genome shotgun (WGS) entry which is preliminary data.</text>
</comment>
<protein>
    <recommendedName>
        <fullName evidence="3">Esterase</fullName>
    </recommendedName>
</protein>
<dbReference type="EMBL" id="RMBX01000004">
    <property type="protein sequence ID" value="RPD41421.1"/>
    <property type="molecule type" value="Genomic_DNA"/>
</dbReference>
<dbReference type="InterPro" id="IPR000801">
    <property type="entry name" value="Esterase-like"/>
</dbReference>
<dbReference type="Pfam" id="PF00756">
    <property type="entry name" value="Esterase"/>
    <property type="match status" value="1"/>
</dbReference>
<dbReference type="InterPro" id="IPR029058">
    <property type="entry name" value="AB_hydrolase_fold"/>
</dbReference>
<proteinExistence type="predicted"/>
<keyword evidence="2" id="KW-1185">Reference proteome</keyword>
<dbReference type="AlphaFoldDB" id="A0A3N4MCJ4"/>
<dbReference type="RefSeq" id="WP_120516279.1">
    <property type="nucleotide sequence ID" value="NZ_QXZY01000005.1"/>
</dbReference>
<dbReference type="Gene3D" id="3.40.50.1820">
    <property type="entry name" value="alpha/beta hydrolase"/>
    <property type="match status" value="1"/>
</dbReference>
<sequence>MRYLVFLILVVTGIQRSSAQDKIKESLYAASLKDSVRYTVYFPEDWEGWHHGAKHPVLYAINYGMVEGNYLQAQVSYFRKSRIGIPNSLIVVVEASMKRMGYSYETGNLSAEGLHFVDFIKKELIPSIEKKYNTSTFRAYIGHSFAASFGNYLFLNRPGLFNGYMMLAPEKTGEEQPPFHLSDEAKDYYNHHHTFYYTAVGQFDLQRRHAYAREIQRETRQLDTTRFFFRYDSLSLANHNNILTLAIEFALEHTYQFYTPYSGKEETDAVKDLEAISARVHDMYGIELEKNYTFYAPFAQEAITNKDSAGLVTILKYFDSDHLKGWNIMHFGQYCLQLKLKDNARQYFERAMKKIEKEEMNIAGGPENLLFCYNLLAFDIYEQKPEKGWAYLQKGLLLSNSDNKYLPGDGRIYFDLGKLSAIHNYKVKEGLQYLLTYISDDTRSSIDMAHYYIAQNYILLNQRAKAKPHLTKALELNSNNKPAARLLKEM</sequence>
<accession>A0A3N4MCJ4</accession>